<accession>A0ABT8F3Z6</accession>
<gene>
    <name evidence="1" type="ORF">QWY31_06255</name>
</gene>
<dbReference type="Proteomes" id="UP001168552">
    <property type="component" value="Unassembled WGS sequence"/>
</dbReference>
<evidence type="ECO:0000313" key="1">
    <source>
        <dbReference type="EMBL" id="MDN4165094.1"/>
    </source>
</evidence>
<name>A0ABT8F3Z6_9BACT</name>
<protein>
    <recommendedName>
        <fullName evidence="3">GNAT family N-acetyltransferase</fullName>
    </recommendedName>
</protein>
<reference evidence="1" key="1">
    <citation type="submission" date="2023-06" db="EMBL/GenBank/DDBJ databases">
        <title>Cytophagales bacterium Strain LB-30, isolated from soil.</title>
        <authorList>
            <person name="Liu B."/>
        </authorList>
    </citation>
    <scope>NUCLEOTIDE SEQUENCE</scope>
    <source>
        <strain evidence="1">LB-30</strain>
    </source>
</reference>
<comment type="caution">
    <text evidence="1">The sequence shown here is derived from an EMBL/GenBank/DDBJ whole genome shotgun (WGS) entry which is preliminary data.</text>
</comment>
<sequence>MQTPYHIRKAQSREFEAIGNLMVRVYSQLDGFPKSHEQPNYYKMLAQVGEFSLKSRTEILVAISPENQLAGAVVYFGDMQFYGSGGTATQ</sequence>
<keyword evidence="2" id="KW-1185">Reference proteome</keyword>
<evidence type="ECO:0008006" key="3">
    <source>
        <dbReference type="Google" id="ProtNLM"/>
    </source>
</evidence>
<dbReference type="RefSeq" id="WP_320003624.1">
    <property type="nucleotide sequence ID" value="NZ_JAUHJS010000003.1"/>
</dbReference>
<organism evidence="1 2">
    <name type="scientific">Shiella aurantiaca</name>
    <dbReference type="NCBI Taxonomy" id="3058365"/>
    <lineage>
        <taxon>Bacteria</taxon>
        <taxon>Pseudomonadati</taxon>
        <taxon>Bacteroidota</taxon>
        <taxon>Cytophagia</taxon>
        <taxon>Cytophagales</taxon>
        <taxon>Shiellaceae</taxon>
        <taxon>Shiella</taxon>
    </lineage>
</organism>
<proteinExistence type="predicted"/>
<evidence type="ECO:0000313" key="2">
    <source>
        <dbReference type="Proteomes" id="UP001168552"/>
    </source>
</evidence>
<dbReference type="EMBL" id="JAUHJS010000003">
    <property type="protein sequence ID" value="MDN4165094.1"/>
    <property type="molecule type" value="Genomic_DNA"/>
</dbReference>